<comment type="domain">
    <text evidence="8">The N-terminal domain determines nucleotide recognition and specific binding, while the C-terminal domain determines the specific binding to the target protein.</text>
</comment>
<dbReference type="EC" id="2.7.7.77" evidence="8"/>
<reference evidence="10 11" key="1">
    <citation type="submission" date="2014-06" db="EMBL/GenBank/DDBJ databases">
        <title>Rhizobium pelagicum/R2-400B4.</title>
        <authorList>
            <person name="Kimes N.E."/>
            <person name="Lopez-Perez M."/>
        </authorList>
    </citation>
    <scope>NUCLEOTIDE SEQUENCE [LARGE SCALE GENOMIC DNA]</scope>
    <source>
        <strain evidence="10 11">R2-400B4</strain>
    </source>
</reference>
<evidence type="ECO:0000256" key="1">
    <source>
        <dbReference type="ARBA" id="ARBA00022490"/>
    </source>
</evidence>
<comment type="subunit">
    <text evidence="8">Monomer.</text>
</comment>
<comment type="caution">
    <text evidence="10">The sequence shown here is derived from an EMBL/GenBank/DDBJ whole genome shotgun (WGS) entry which is preliminary data.</text>
</comment>
<dbReference type="GO" id="GO:0005525">
    <property type="term" value="F:GTP binding"/>
    <property type="evidence" value="ECO:0007669"/>
    <property type="project" value="UniProtKB-UniRule"/>
</dbReference>
<name>A0A922TCX2_9HYPH</name>
<keyword evidence="5 8" id="KW-0460">Magnesium</keyword>
<organism evidence="10 11">
    <name type="scientific">Pseudorhizobium pelagicum</name>
    <dbReference type="NCBI Taxonomy" id="1509405"/>
    <lineage>
        <taxon>Bacteria</taxon>
        <taxon>Pseudomonadati</taxon>
        <taxon>Pseudomonadota</taxon>
        <taxon>Alphaproteobacteria</taxon>
        <taxon>Hyphomicrobiales</taxon>
        <taxon>Rhizobiaceae</taxon>
        <taxon>Rhizobium/Agrobacterium group</taxon>
        <taxon>Pseudorhizobium</taxon>
    </lineage>
</organism>
<evidence type="ECO:0000313" key="11">
    <source>
        <dbReference type="Proteomes" id="UP000052167"/>
    </source>
</evidence>
<dbReference type="Proteomes" id="UP000052167">
    <property type="component" value="Unassembled WGS sequence"/>
</dbReference>
<feature type="binding site" evidence="8">
    <location>
        <position position="102"/>
    </location>
    <ligand>
        <name>GTP</name>
        <dbReference type="ChEBI" id="CHEBI:37565"/>
    </ligand>
</feature>
<feature type="domain" description="MobA-like NTP transferase" evidence="9">
    <location>
        <begin position="8"/>
        <end position="167"/>
    </location>
</feature>
<dbReference type="GO" id="GO:0005737">
    <property type="term" value="C:cytoplasm"/>
    <property type="evidence" value="ECO:0007669"/>
    <property type="project" value="UniProtKB-SubCell"/>
</dbReference>
<evidence type="ECO:0000256" key="8">
    <source>
        <dbReference type="HAMAP-Rule" id="MF_00316"/>
    </source>
</evidence>
<dbReference type="InterPro" id="IPR025877">
    <property type="entry name" value="MobA-like_NTP_Trfase"/>
</dbReference>
<comment type="similarity">
    <text evidence="8">Belongs to the MobA family.</text>
</comment>
<feature type="binding site" evidence="8">
    <location>
        <begin position="11"/>
        <end position="13"/>
    </location>
    <ligand>
        <name>GTP</name>
        <dbReference type="ChEBI" id="CHEBI:37565"/>
    </ligand>
</feature>
<dbReference type="PANTHER" id="PTHR19136:SF81">
    <property type="entry name" value="MOLYBDENUM COFACTOR GUANYLYLTRANSFERASE"/>
    <property type="match status" value="1"/>
</dbReference>
<evidence type="ECO:0000256" key="5">
    <source>
        <dbReference type="ARBA" id="ARBA00022842"/>
    </source>
</evidence>
<dbReference type="PANTHER" id="PTHR19136">
    <property type="entry name" value="MOLYBDENUM COFACTOR GUANYLYLTRANSFERASE"/>
    <property type="match status" value="1"/>
</dbReference>
<keyword evidence="11" id="KW-1185">Reference proteome</keyword>
<feature type="binding site" evidence="8">
    <location>
        <position position="67"/>
    </location>
    <ligand>
        <name>GTP</name>
        <dbReference type="ChEBI" id="CHEBI:37565"/>
    </ligand>
</feature>
<evidence type="ECO:0000256" key="4">
    <source>
        <dbReference type="ARBA" id="ARBA00022741"/>
    </source>
</evidence>
<dbReference type="OrthoDB" id="9788394at2"/>
<comment type="function">
    <text evidence="8">Transfers a GMP moiety from GTP to Mo-molybdopterin (Mo-MPT) cofactor (Moco or molybdenum cofactor) to form Mo-molybdopterin guanine dinucleotide (Mo-MGD) cofactor.</text>
</comment>
<dbReference type="HAMAP" id="MF_00316">
    <property type="entry name" value="MobA"/>
    <property type="match status" value="1"/>
</dbReference>
<proteinExistence type="inferred from homology"/>
<accession>A0A922TCX2</accession>
<dbReference type="AlphaFoldDB" id="A0A922TCX2"/>
<dbReference type="RefSeq" id="WP_037166160.1">
    <property type="nucleotide sequence ID" value="NZ_CAJXID010000003.1"/>
</dbReference>
<keyword evidence="2 8" id="KW-0808">Transferase</keyword>
<dbReference type="EMBL" id="JOKJ01000001">
    <property type="protein sequence ID" value="KEQ11161.1"/>
    <property type="molecule type" value="Genomic_DNA"/>
</dbReference>
<evidence type="ECO:0000313" key="10">
    <source>
        <dbReference type="EMBL" id="KEQ11161.1"/>
    </source>
</evidence>
<keyword evidence="1 8" id="KW-0963">Cytoplasm</keyword>
<evidence type="ECO:0000259" key="9">
    <source>
        <dbReference type="Pfam" id="PF12804"/>
    </source>
</evidence>
<evidence type="ECO:0000256" key="7">
    <source>
        <dbReference type="ARBA" id="ARBA00023150"/>
    </source>
</evidence>
<comment type="cofactor">
    <cofactor evidence="8">
        <name>Mg(2+)</name>
        <dbReference type="ChEBI" id="CHEBI:18420"/>
    </cofactor>
</comment>
<keyword evidence="7 8" id="KW-0501">Molybdenum cofactor biosynthesis</keyword>
<dbReference type="NCBIfam" id="TIGR02665">
    <property type="entry name" value="molyb_mobA"/>
    <property type="match status" value="1"/>
</dbReference>
<dbReference type="SUPFAM" id="SSF53448">
    <property type="entry name" value="Nucleotide-diphospho-sugar transferases"/>
    <property type="match status" value="1"/>
</dbReference>
<dbReference type="Gene3D" id="3.90.550.10">
    <property type="entry name" value="Spore Coat Polysaccharide Biosynthesis Protein SpsA, Chain A"/>
    <property type="match status" value="1"/>
</dbReference>
<sequence length="207" mass="22283">MTAPRPPALILAGGRSSRMGSDKLLLPFGKGTLLTHILARLAPQVSDIALNASPDLTPAHDIRLVPDTVPGQPGPLAGVLAGLRDLAERATGETHLLSVPSDVPFFPSDLVARLQQPALDPKGITIAASDGRTHPVFGLWPVALADDLEEWIREPQNRRMSAFLARHPTVAVPWDLVETPVGMLDPFMNVNTPADIDEARRFLEVEP</sequence>
<dbReference type="CDD" id="cd02503">
    <property type="entry name" value="MobA"/>
    <property type="match status" value="1"/>
</dbReference>
<dbReference type="InterPro" id="IPR029044">
    <property type="entry name" value="Nucleotide-diphossugar_trans"/>
</dbReference>
<feature type="binding site" evidence="8">
    <location>
        <position position="23"/>
    </location>
    <ligand>
        <name>GTP</name>
        <dbReference type="ChEBI" id="CHEBI:37565"/>
    </ligand>
</feature>
<dbReference type="GO" id="GO:0061603">
    <property type="term" value="F:molybdenum cofactor guanylyltransferase activity"/>
    <property type="evidence" value="ECO:0007669"/>
    <property type="project" value="UniProtKB-EC"/>
</dbReference>
<dbReference type="GO" id="GO:1902758">
    <property type="term" value="P:bis(molybdopterin guanine dinucleotide)molybdenum biosynthetic process"/>
    <property type="evidence" value="ECO:0007669"/>
    <property type="project" value="TreeGrafter"/>
</dbReference>
<protein>
    <recommendedName>
        <fullName evidence="8">Molybdenum cofactor guanylyltransferase</fullName>
        <shortName evidence="8">MoCo guanylyltransferase</shortName>
        <ecNumber evidence="8">2.7.7.77</ecNumber>
    </recommendedName>
    <alternativeName>
        <fullName evidence="8">GTP:molybdopterin guanylyltransferase</fullName>
    </alternativeName>
    <alternativeName>
        <fullName evidence="8">Mo-MPT guanylyltransferase</fullName>
    </alternativeName>
    <alternativeName>
        <fullName evidence="8">Molybdopterin guanylyltransferase</fullName>
    </alternativeName>
    <alternativeName>
        <fullName evidence="8">Molybdopterin-guanine dinucleotide synthase</fullName>
        <shortName evidence="8">MGD synthase</shortName>
    </alternativeName>
</protein>
<comment type="catalytic activity">
    <reaction evidence="8">
        <text>Mo-molybdopterin + GTP + H(+) = Mo-molybdopterin guanine dinucleotide + diphosphate</text>
        <dbReference type="Rhea" id="RHEA:34243"/>
        <dbReference type="ChEBI" id="CHEBI:15378"/>
        <dbReference type="ChEBI" id="CHEBI:33019"/>
        <dbReference type="ChEBI" id="CHEBI:37565"/>
        <dbReference type="ChEBI" id="CHEBI:71302"/>
        <dbReference type="ChEBI" id="CHEBI:71310"/>
        <dbReference type="EC" id="2.7.7.77"/>
    </reaction>
</comment>
<evidence type="ECO:0000256" key="2">
    <source>
        <dbReference type="ARBA" id="ARBA00022679"/>
    </source>
</evidence>
<dbReference type="GO" id="GO:0046872">
    <property type="term" value="F:metal ion binding"/>
    <property type="evidence" value="ECO:0007669"/>
    <property type="project" value="UniProtKB-KW"/>
</dbReference>
<comment type="subcellular location">
    <subcellularLocation>
        <location evidence="8">Cytoplasm</location>
    </subcellularLocation>
</comment>
<feature type="binding site" evidence="8">
    <location>
        <position position="51"/>
    </location>
    <ligand>
        <name>GTP</name>
        <dbReference type="ChEBI" id="CHEBI:37565"/>
    </ligand>
</feature>
<dbReference type="Pfam" id="PF12804">
    <property type="entry name" value="NTP_transf_3"/>
    <property type="match status" value="1"/>
</dbReference>
<keyword evidence="3 8" id="KW-0479">Metal-binding</keyword>
<evidence type="ECO:0000256" key="6">
    <source>
        <dbReference type="ARBA" id="ARBA00023134"/>
    </source>
</evidence>
<feature type="binding site" evidence="8">
    <location>
        <position position="102"/>
    </location>
    <ligand>
        <name>Mg(2+)</name>
        <dbReference type="ChEBI" id="CHEBI:18420"/>
    </ligand>
</feature>
<evidence type="ECO:0000256" key="3">
    <source>
        <dbReference type="ARBA" id="ARBA00022723"/>
    </source>
</evidence>
<dbReference type="InterPro" id="IPR013482">
    <property type="entry name" value="Molybde_CF_guanTrfase"/>
</dbReference>
<keyword evidence="6 8" id="KW-0342">GTP-binding</keyword>
<keyword evidence="4 8" id="KW-0547">Nucleotide-binding</keyword>
<gene>
    <name evidence="8" type="primary">mobA</name>
    <name evidence="10" type="ORF">GV68_02460</name>
</gene>